<evidence type="ECO:0000313" key="2">
    <source>
        <dbReference type="EMBL" id="CAD2205213.1"/>
    </source>
</evidence>
<evidence type="ECO:0000256" key="1">
    <source>
        <dbReference type="SAM" id="SignalP"/>
    </source>
</evidence>
<protein>
    <submittedName>
        <fullName evidence="2">Uncharacterized protein</fullName>
    </submittedName>
</protein>
<feature type="signal peptide" evidence="1">
    <location>
        <begin position="1"/>
        <end position="24"/>
    </location>
</feature>
<feature type="chain" id="PRO_5027965625" evidence="1">
    <location>
        <begin position="25"/>
        <end position="148"/>
    </location>
</feature>
<sequence>MFTLLSTTLLLILVFDLTLKLVDGMHAPPQPHPHTGKQKQPLSSDKDYYSLVDLSFLIRILDSIGESELLDVNKDIENLLTKHAEKVLQNLGISQMENFLTIYGEFLADFTRKIKNVKLLVFLSGTEILTKTGTGSNFSSGSRNQNFS</sequence>
<dbReference type="EMBL" id="CAJEWN010002770">
    <property type="protein sequence ID" value="CAD2205213.1"/>
    <property type="molecule type" value="Genomic_DNA"/>
</dbReference>
<gene>
    <name evidence="2" type="ORF">MENT_LOCUS59013</name>
</gene>
<dbReference type="Proteomes" id="UP000580250">
    <property type="component" value="Unassembled WGS sequence"/>
</dbReference>
<organism evidence="2 3">
    <name type="scientific">Meloidogyne enterolobii</name>
    <name type="common">Root-knot nematode worm</name>
    <name type="synonym">Meloidogyne mayaguensis</name>
    <dbReference type="NCBI Taxonomy" id="390850"/>
    <lineage>
        <taxon>Eukaryota</taxon>
        <taxon>Metazoa</taxon>
        <taxon>Ecdysozoa</taxon>
        <taxon>Nematoda</taxon>
        <taxon>Chromadorea</taxon>
        <taxon>Rhabditida</taxon>
        <taxon>Tylenchina</taxon>
        <taxon>Tylenchomorpha</taxon>
        <taxon>Tylenchoidea</taxon>
        <taxon>Meloidogynidae</taxon>
        <taxon>Meloidogyninae</taxon>
        <taxon>Meloidogyne</taxon>
    </lineage>
</organism>
<proteinExistence type="predicted"/>
<reference evidence="2 3" key="1">
    <citation type="submission" date="2020-08" db="EMBL/GenBank/DDBJ databases">
        <authorList>
            <person name="Koutsovoulos G."/>
            <person name="Danchin GJ E."/>
        </authorList>
    </citation>
    <scope>NUCLEOTIDE SEQUENCE [LARGE SCALE GENOMIC DNA]</scope>
</reference>
<evidence type="ECO:0000313" key="3">
    <source>
        <dbReference type="Proteomes" id="UP000580250"/>
    </source>
</evidence>
<comment type="caution">
    <text evidence="2">The sequence shown here is derived from an EMBL/GenBank/DDBJ whole genome shotgun (WGS) entry which is preliminary data.</text>
</comment>
<accession>A0A6V7Y0R7</accession>
<name>A0A6V7Y0R7_MELEN</name>
<dbReference type="AlphaFoldDB" id="A0A6V7Y0R7"/>
<keyword evidence="1" id="KW-0732">Signal</keyword>